<gene>
    <name evidence="3" type="ORF">HXK26_03665</name>
</gene>
<dbReference type="InterPro" id="IPR051534">
    <property type="entry name" value="CBASS_pafABC_assoc_protein"/>
</dbReference>
<dbReference type="InterPro" id="IPR036390">
    <property type="entry name" value="WH_DNA-bd_sf"/>
</dbReference>
<name>A0A930VXQ4_9ACTN</name>
<protein>
    <submittedName>
        <fullName evidence="3">WYL domain-containing protein</fullName>
    </submittedName>
</protein>
<dbReference type="SUPFAM" id="SSF46785">
    <property type="entry name" value="Winged helix' DNA-binding domain"/>
    <property type="match status" value="1"/>
</dbReference>
<dbReference type="Proteomes" id="UP000698335">
    <property type="component" value="Unassembled WGS sequence"/>
</dbReference>
<dbReference type="Pfam" id="PF13280">
    <property type="entry name" value="WYL"/>
    <property type="match status" value="1"/>
</dbReference>
<reference evidence="3" key="1">
    <citation type="submission" date="2020-04" db="EMBL/GenBank/DDBJ databases">
        <title>Deep metagenomics examines the oral microbiome during advanced dental caries in children, revealing novel taxa and co-occurrences with host molecules.</title>
        <authorList>
            <person name="Baker J.L."/>
            <person name="Morton J.T."/>
            <person name="Dinis M."/>
            <person name="Alvarez R."/>
            <person name="Tran N.C."/>
            <person name="Knight R."/>
            <person name="Edlund A."/>
        </authorList>
    </citation>
    <scope>NUCLEOTIDE SEQUENCE</scope>
    <source>
        <strain evidence="3">JCVI_38_bin.5</strain>
    </source>
</reference>
<accession>A0A930VXQ4</accession>
<dbReference type="InterPro" id="IPR057727">
    <property type="entry name" value="WCX_dom"/>
</dbReference>
<dbReference type="PANTHER" id="PTHR34580">
    <property type="match status" value="1"/>
</dbReference>
<evidence type="ECO:0000313" key="3">
    <source>
        <dbReference type="EMBL" id="MBF4807774.1"/>
    </source>
</evidence>
<proteinExistence type="predicted"/>
<comment type="caution">
    <text evidence="3">The sequence shown here is derived from an EMBL/GenBank/DDBJ whole genome shotgun (WGS) entry which is preliminary data.</text>
</comment>
<dbReference type="PANTHER" id="PTHR34580:SF1">
    <property type="entry name" value="PROTEIN PAFC"/>
    <property type="match status" value="1"/>
</dbReference>
<sequence length="333" mass="37950">MATNNKQKLKLLHLMDILRTETDPEHGLTIPQLIEKLAEQGLTAERKSLYRDIKALQDFGMDIRTLRKRPVQYCLAERDFELSQLTLLVDAVQSSRFLSDGASRALVKSIKLLASTPEQDALNKQVHVHGRPSRQNQSDFIAVDKLQDAIADRRKVSFRYFKYDANKVRVARRAGADHLVTPMNLTYSDGNYYLVAYSGDDKEIRNYRVDRMEYIEKGEEPAEHNELISSYDPEEIGKCAFSMYDGKRITAKLRVNADLMNVVVDRFGKDVPSKAVDGGSAAEVHVAVRESPVFYGWLAMLGTGVEILTPKSLREDYRVWLEDISDKYDAIQR</sequence>
<evidence type="ECO:0000259" key="2">
    <source>
        <dbReference type="Pfam" id="PF25583"/>
    </source>
</evidence>
<feature type="domain" description="WCX" evidence="2">
    <location>
        <begin position="248"/>
        <end position="323"/>
    </location>
</feature>
<evidence type="ECO:0000259" key="1">
    <source>
        <dbReference type="Pfam" id="PF13280"/>
    </source>
</evidence>
<feature type="domain" description="WYL" evidence="1">
    <location>
        <begin position="143"/>
        <end position="216"/>
    </location>
</feature>
<evidence type="ECO:0000313" key="4">
    <source>
        <dbReference type="Proteomes" id="UP000698335"/>
    </source>
</evidence>
<dbReference type="PROSITE" id="PS52050">
    <property type="entry name" value="WYL"/>
    <property type="match status" value="1"/>
</dbReference>
<dbReference type="EMBL" id="JABZGW010000127">
    <property type="protein sequence ID" value="MBF4807774.1"/>
    <property type="molecule type" value="Genomic_DNA"/>
</dbReference>
<dbReference type="AlphaFoldDB" id="A0A930VXQ4"/>
<organism evidence="3 4">
    <name type="scientific">Lancefieldella rimae</name>
    <dbReference type="NCBI Taxonomy" id="1383"/>
    <lineage>
        <taxon>Bacteria</taxon>
        <taxon>Bacillati</taxon>
        <taxon>Actinomycetota</taxon>
        <taxon>Coriobacteriia</taxon>
        <taxon>Coriobacteriales</taxon>
        <taxon>Atopobiaceae</taxon>
        <taxon>Lancefieldella</taxon>
    </lineage>
</organism>
<dbReference type="InterPro" id="IPR026881">
    <property type="entry name" value="WYL_dom"/>
</dbReference>
<dbReference type="Pfam" id="PF25583">
    <property type="entry name" value="WCX"/>
    <property type="match status" value="1"/>
</dbReference>